<sequence length="145" mass="16224">MLDVYSAFSSLFLILYYFLRFIPISSSRLEAASPCIFSQLPFPFPHGAGPSLCATRLTAHDVAWTIIIVDISHHRRPITTLRSRQTVQILVVEVKSLPLLLLQWMRSILRRPSPCFEPLVVVALEADQVATSHVTLTTPPSRAGQ</sequence>
<evidence type="ECO:0000313" key="2">
    <source>
        <dbReference type="Proteomes" id="UP000241818"/>
    </source>
</evidence>
<dbReference type="InParanoid" id="A0A2T3AWY4"/>
<gene>
    <name evidence="1" type="ORF">M430DRAFT_266005</name>
</gene>
<reference evidence="1 2" key="1">
    <citation type="journal article" date="2018" name="New Phytol.">
        <title>Comparative genomics and transcriptomics depict ericoid mycorrhizal fungi as versatile saprotrophs and plant mutualists.</title>
        <authorList>
            <person name="Martino E."/>
            <person name="Morin E."/>
            <person name="Grelet G.A."/>
            <person name="Kuo A."/>
            <person name="Kohler A."/>
            <person name="Daghino S."/>
            <person name="Barry K.W."/>
            <person name="Cichocki N."/>
            <person name="Clum A."/>
            <person name="Dockter R.B."/>
            <person name="Hainaut M."/>
            <person name="Kuo R.C."/>
            <person name="LaButti K."/>
            <person name="Lindahl B.D."/>
            <person name="Lindquist E.A."/>
            <person name="Lipzen A."/>
            <person name="Khouja H.R."/>
            <person name="Magnuson J."/>
            <person name="Murat C."/>
            <person name="Ohm R.A."/>
            <person name="Singer S.W."/>
            <person name="Spatafora J.W."/>
            <person name="Wang M."/>
            <person name="Veneault-Fourrey C."/>
            <person name="Henrissat B."/>
            <person name="Grigoriev I.V."/>
            <person name="Martin F.M."/>
            <person name="Perotto S."/>
        </authorList>
    </citation>
    <scope>NUCLEOTIDE SEQUENCE [LARGE SCALE GENOMIC DNA]</scope>
    <source>
        <strain evidence="1 2">ATCC 22711</strain>
    </source>
</reference>
<keyword evidence="2" id="KW-1185">Reference proteome</keyword>
<evidence type="ECO:0000313" key="1">
    <source>
        <dbReference type="EMBL" id="PSS13185.1"/>
    </source>
</evidence>
<dbReference type="GeneID" id="36573506"/>
<dbReference type="RefSeq" id="XP_024719176.1">
    <property type="nucleotide sequence ID" value="XM_024865425.1"/>
</dbReference>
<dbReference type="EMBL" id="KZ679014">
    <property type="protein sequence ID" value="PSS13185.1"/>
    <property type="molecule type" value="Genomic_DNA"/>
</dbReference>
<protein>
    <submittedName>
        <fullName evidence="1">Uncharacterized protein</fullName>
    </submittedName>
</protein>
<name>A0A2T3AWY4_AMORE</name>
<organism evidence="1 2">
    <name type="scientific">Amorphotheca resinae ATCC 22711</name>
    <dbReference type="NCBI Taxonomy" id="857342"/>
    <lineage>
        <taxon>Eukaryota</taxon>
        <taxon>Fungi</taxon>
        <taxon>Dikarya</taxon>
        <taxon>Ascomycota</taxon>
        <taxon>Pezizomycotina</taxon>
        <taxon>Leotiomycetes</taxon>
        <taxon>Helotiales</taxon>
        <taxon>Amorphothecaceae</taxon>
        <taxon>Amorphotheca</taxon>
    </lineage>
</organism>
<proteinExistence type="predicted"/>
<dbReference type="AlphaFoldDB" id="A0A2T3AWY4"/>
<accession>A0A2T3AWY4</accession>
<dbReference type="Proteomes" id="UP000241818">
    <property type="component" value="Unassembled WGS sequence"/>
</dbReference>